<feature type="domain" description="Serine aminopeptidase S33" evidence="1">
    <location>
        <begin position="31"/>
        <end position="141"/>
    </location>
</feature>
<evidence type="ECO:0000313" key="2">
    <source>
        <dbReference type="EMBL" id="UQN15315.1"/>
    </source>
</evidence>
<reference evidence="2" key="1">
    <citation type="submission" date="2022-05" db="EMBL/GenBank/DDBJ databases">
        <title>Complete genome sequence of toluene-degrading Gulosibacter sediminis strain ACHW.36C.</title>
        <authorList>
            <person name="Wai A.C."/>
            <person name="Lai G.K."/>
            <person name="Griffin S.D."/>
            <person name="Leung F.C."/>
        </authorList>
    </citation>
    <scope>NUCLEOTIDE SEQUENCE [LARGE SCALE GENOMIC DNA]</scope>
    <source>
        <strain evidence="2">ACHW.36C</strain>
    </source>
</reference>
<proteinExistence type="predicted"/>
<evidence type="ECO:0000259" key="1">
    <source>
        <dbReference type="Pfam" id="PF12146"/>
    </source>
</evidence>
<dbReference type="PIRSF" id="PIRSF037442">
    <property type="entry name" value="UCP037442_abhydr"/>
    <property type="match status" value="1"/>
</dbReference>
<dbReference type="Pfam" id="PF12146">
    <property type="entry name" value="Hydrolase_4"/>
    <property type="match status" value="1"/>
</dbReference>
<keyword evidence="2" id="KW-0378">Hydrolase</keyword>
<gene>
    <name evidence="2" type="ORF">M3M28_02270</name>
</gene>
<name>A0ABY4MY05_9MICO</name>
<dbReference type="InterPro" id="IPR022742">
    <property type="entry name" value="Hydrolase_4"/>
</dbReference>
<organism evidence="2">
    <name type="scientific">Gulosibacter sediminis</name>
    <dbReference type="NCBI Taxonomy" id="1729695"/>
    <lineage>
        <taxon>Bacteria</taxon>
        <taxon>Bacillati</taxon>
        <taxon>Actinomycetota</taxon>
        <taxon>Actinomycetes</taxon>
        <taxon>Micrococcales</taxon>
        <taxon>Microbacteriaceae</taxon>
        <taxon>Gulosibacter</taxon>
    </lineage>
</organism>
<dbReference type="Gene3D" id="3.40.50.1820">
    <property type="entry name" value="alpha/beta hydrolase"/>
    <property type="match status" value="1"/>
</dbReference>
<protein>
    <submittedName>
        <fullName evidence="2">Alpha/beta fold hydrolase</fullName>
    </submittedName>
</protein>
<dbReference type="GO" id="GO:0016787">
    <property type="term" value="F:hydrolase activity"/>
    <property type="evidence" value="ECO:0007669"/>
    <property type="project" value="UniProtKB-KW"/>
</dbReference>
<sequence length="290" mass="31222">MSSASTSSTERLAISVGGDTIAGTVWLPAAEPSGVVIVNPATATPERFYSTFAEYLTSRGLAAVTYDYRGIGASGSPRDHKQLRMRDWMQVDVPSVAGWARSRFPQVPITAVGHSIGGHAMVLGYGIDELDRFAIVASHAAYTRSIEPRGERLRVGAILSVIGPTLSRGLGYMPGKRLGIGEDIPAAAMIEWGRWARKPGYFFDDPSMGAIERAAAVDRDVYAIGAVDDPWASPRQMDALTSRLTSARVERRTYSPAELGVAKLGHHGLLRRKVGEAAWPELVDWLTASA</sequence>
<dbReference type="InterPro" id="IPR029058">
    <property type="entry name" value="AB_hydrolase_fold"/>
</dbReference>
<accession>A0ABY4MY05</accession>
<dbReference type="EMBL" id="CP097160">
    <property type="protein sequence ID" value="UQN15315.1"/>
    <property type="molecule type" value="Genomic_DNA"/>
</dbReference>
<dbReference type="InterPro" id="IPR017208">
    <property type="entry name" value="UCP037442_abhydr"/>
</dbReference>
<dbReference type="SUPFAM" id="SSF53474">
    <property type="entry name" value="alpha/beta-Hydrolases"/>
    <property type="match status" value="1"/>
</dbReference>